<dbReference type="KEGG" id="tvl:FAZ95_05235"/>
<dbReference type="Pfam" id="PF09613">
    <property type="entry name" value="HrpB1_HrpK"/>
    <property type="match status" value="1"/>
</dbReference>
<dbReference type="Proteomes" id="UP000298656">
    <property type="component" value="Chromosome 1"/>
</dbReference>
<dbReference type="AlphaFoldDB" id="A0A4P8IK93"/>
<proteinExistence type="predicted"/>
<organism evidence="1 2">
    <name type="scientific">Trinickia violacea</name>
    <dbReference type="NCBI Taxonomy" id="2571746"/>
    <lineage>
        <taxon>Bacteria</taxon>
        <taxon>Pseudomonadati</taxon>
        <taxon>Pseudomonadota</taxon>
        <taxon>Betaproteobacteria</taxon>
        <taxon>Burkholderiales</taxon>
        <taxon>Burkholderiaceae</taxon>
        <taxon>Trinickia</taxon>
    </lineage>
</organism>
<sequence>MHRSGGTSANRAASDAALPAHPSYAQCRDEVVGMLLKIFSLGLKDAPREDLEDILLALRVLRRDALALELGEVRLRIRETDWIGAVRLLKRLESVDKSNAASIALLAGCLFKLQDDEWRRYVANLLGDGANGAALALVSRFIETSETVRHLPNGPAVDDLRTRIADVLRTGGMSTY</sequence>
<accession>A0A4P8IK93</accession>
<keyword evidence="2" id="KW-1185">Reference proteome</keyword>
<reference evidence="1 2" key="1">
    <citation type="submission" date="2019-05" db="EMBL/GenBank/DDBJ databases">
        <title>Burkholderia sp. DHOD12, isolated from subtropical forest soil.</title>
        <authorList>
            <person name="Gao Z.-H."/>
            <person name="Qiu L.-H."/>
        </authorList>
    </citation>
    <scope>NUCLEOTIDE SEQUENCE [LARGE SCALE GENOMIC DNA]</scope>
    <source>
        <strain evidence="1 2">DHOD12</strain>
    </source>
</reference>
<protein>
    <recommendedName>
        <fullName evidence="3">Type III secretion protein HrpB1</fullName>
    </recommendedName>
</protein>
<evidence type="ECO:0000313" key="2">
    <source>
        <dbReference type="Proteomes" id="UP000298656"/>
    </source>
</evidence>
<evidence type="ECO:0008006" key="3">
    <source>
        <dbReference type="Google" id="ProtNLM"/>
    </source>
</evidence>
<dbReference type="RefSeq" id="WP_137331483.1">
    <property type="nucleotide sequence ID" value="NZ_CP040077.1"/>
</dbReference>
<name>A0A4P8IK93_9BURK</name>
<dbReference type="OrthoDB" id="9017514at2"/>
<dbReference type="InterPro" id="IPR013394">
    <property type="entry name" value="T3SS_HrpB1/HrpK"/>
</dbReference>
<gene>
    <name evidence="1" type="ORF">FAZ95_05235</name>
</gene>
<evidence type="ECO:0000313" key="1">
    <source>
        <dbReference type="EMBL" id="QCP48646.1"/>
    </source>
</evidence>
<dbReference type="EMBL" id="CP040077">
    <property type="protein sequence ID" value="QCP48646.1"/>
    <property type="molecule type" value="Genomic_DNA"/>
</dbReference>